<dbReference type="AlphaFoldDB" id="A0A5J4X0B3"/>
<name>A0A5J4X0B3_9EUKA</name>
<reference evidence="1 2" key="1">
    <citation type="submission" date="2019-03" db="EMBL/GenBank/DDBJ databases">
        <title>Single cell metagenomics reveals metabolic interactions within the superorganism composed of flagellate Streblomastix strix and complex community of Bacteroidetes bacteria on its surface.</title>
        <authorList>
            <person name="Treitli S.C."/>
            <person name="Kolisko M."/>
            <person name="Husnik F."/>
            <person name="Keeling P."/>
            <person name="Hampl V."/>
        </authorList>
    </citation>
    <scope>NUCLEOTIDE SEQUENCE [LARGE SCALE GENOMIC DNA]</scope>
    <source>
        <strain evidence="1">ST1C</strain>
    </source>
</reference>
<evidence type="ECO:0000313" key="1">
    <source>
        <dbReference type="EMBL" id="KAA6400186.1"/>
    </source>
</evidence>
<sequence>MAQQAGNTEALHIQRLEKVLEYTSQSPHDKSKRNKSVRIYEREKVYAIDNGKRMKMRSKDEAILEAEAKIRHSSSSSSSCSCSNNQQVQDYWTVKGNTITA</sequence>
<proteinExistence type="predicted"/>
<gene>
    <name evidence="1" type="ORF">EZS28_004286</name>
</gene>
<evidence type="ECO:0000313" key="2">
    <source>
        <dbReference type="Proteomes" id="UP000324800"/>
    </source>
</evidence>
<dbReference type="EMBL" id="SNRW01000605">
    <property type="protein sequence ID" value="KAA6400186.1"/>
    <property type="molecule type" value="Genomic_DNA"/>
</dbReference>
<accession>A0A5J4X0B3</accession>
<protein>
    <submittedName>
        <fullName evidence="1">Uncharacterized protein</fullName>
    </submittedName>
</protein>
<dbReference type="Proteomes" id="UP000324800">
    <property type="component" value="Unassembled WGS sequence"/>
</dbReference>
<organism evidence="1 2">
    <name type="scientific">Streblomastix strix</name>
    <dbReference type="NCBI Taxonomy" id="222440"/>
    <lineage>
        <taxon>Eukaryota</taxon>
        <taxon>Metamonada</taxon>
        <taxon>Preaxostyla</taxon>
        <taxon>Oxymonadida</taxon>
        <taxon>Streblomastigidae</taxon>
        <taxon>Streblomastix</taxon>
    </lineage>
</organism>
<comment type="caution">
    <text evidence="1">The sequence shown here is derived from an EMBL/GenBank/DDBJ whole genome shotgun (WGS) entry which is preliminary data.</text>
</comment>